<dbReference type="EnsemblPlants" id="TraesCS1A02G009600.1">
    <property type="protein sequence ID" value="TraesCS1A02G009600.1"/>
    <property type="gene ID" value="TraesCS1A02G009600"/>
</dbReference>
<evidence type="ECO:0000313" key="7">
    <source>
        <dbReference type="EnsemblPlants" id="TraesCS1A02G009600.1"/>
    </source>
</evidence>
<dbReference type="Gene3D" id="1.10.8.430">
    <property type="entry name" value="Helical domain of apoptotic protease-activating factors"/>
    <property type="match status" value="1"/>
</dbReference>
<dbReference type="SMR" id="A0A3B5XSU7"/>
<dbReference type="SUPFAM" id="SSF52540">
    <property type="entry name" value="P-loop containing nucleoside triphosphate hydrolases"/>
    <property type="match status" value="1"/>
</dbReference>
<proteinExistence type="predicted"/>
<dbReference type="Pfam" id="PF23559">
    <property type="entry name" value="WHD_DRP"/>
    <property type="match status" value="1"/>
</dbReference>
<dbReference type="InterPro" id="IPR058922">
    <property type="entry name" value="WHD_DRP"/>
</dbReference>
<dbReference type="GO" id="GO:0043531">
    <property type="term" value="F:ADP binding"/>
    <property type="evidence" value="ECO:0007669"/>
    <property type="project" value="InterPro"/>
</dbReference>
<dbReference type="GO" id="GO:0009626">
    <property type="term" value="P:plant-type hypersensitive response"/>
    <property type="evidence" value="ECO:0007669"/>
    <property type="project" value="UniProtKB-ARBA"/>
</dbReference>
<keyword evidence="1" id="KW-0433">Leucine-rich repeat</keyword>
<keyword evidence="3" id="KW-0611">Plant defense</keyword>
<evidence type="ECO:0000259" key="6">
    <source>
        <dbReference type="Pfam" id="PF25019"/>
    </source>
</evidence>
<dbReference type="Pfam" id="PF25019">
    <property type="entry name" value="LRR_R13L1-DRL21"/>
    <property type="match status" value="1"/>
</dbReference>
<dbReference type="STRING" id="4565.A0A3B5XSU7"/>
<dbReference type="Gene3D" id="1.10.10.10">
    <property type="entry name" value="Winged helix-like DNA-binding domain superfamily/Winged helix DNA-binding domain"/>
    <property type="match status" value="1"/>
</dbReference>
<feature type="domain" description="Disease resistance protein winged helix" evidence="5">
    <location>
        <begin position="226"/>
        <end position="301"/>
    </location>
</feature>
<dbReference type="Gene3D" id="3.40.50.300">
    <property type="entry name" value="P-loop containing nucleotide triphosphate hydrolases"/>
    <property type="match status" value="1"/>
</dbReference>
<name>A0A3B5XSU7_WHEAT</name>
<dbReference type="FunFam" id="1.10.10.10:FF:000322">
    <property type="entry name" value="Probable disease resistance protein At1g63360"/>
    <property type="match status" value="1"/>
</dbReference>
<dbReference type="PANTHER" id="PTHR36766:SF55">
    <property type="entry name" value="OS11G0492900 PROTEIN"/>
    <property type="match status" value="1"/>
</dbReference>
<dbReference type="PaxDb" id="4565-Traes_1AS_0D7CDF330.1"/>
<organism evidence="7">
    <name type="scientific">Triticum aestivum</name>
    <name type="common">Wheat</name>
    <dbReference type="NCBI Taxonomy" id="4565"/>
    <lineage>
        <taxon>Eukaryota</taxon>
        <taxon>Viridiplantae</taxon>
        <taxon>Streptophyta</taxon>
        <taxon>Embryophyta</taxon>
        <taxon>Tracheophyta</taxon>
        <taxon>Spermatophyta</taxon>
        <taxon>Magnoliopsida</taxon>
        <taxon>Liliopsida</taxon>
        <taxon>Poales</taxon>
        <taxon>Poaceae</taxon>
        <taxon>BOP clade</taxon>
        <taxon>Pooideae</taxon>
        <taxon>Triticodae</taxon>
        <taxon>Triticeae</taxon>
        <taxon>Triticinae</taxon>
        <taxon>Triticum</taxon>
    </lineage>
</organism>
<reference evidence="7" key="2">
    <citation type="submission" date="2018-10" db="UniProtKB">
        <authorList>
            <consortium name="EnsemblPlants"/>
        </authorList>
    </citation>
    <scope>IDENTIFICATION</scope>
</reference>
<sequence length="1139" mass="129422">MGGLGKTTLAQVIYNEPEIQKHFQLLIWVCVSDTFDVNSLAKSIVEASPKKNDDIDKPPLDRLRKLVSGQRYFLVLDDVWNNREFHKWERLKVCLQHGGMGSAVLTTTRDKQVAEIMDADRAFNLSRLEDCFIKEIIEARAFSSQHEKPPELLNMVGVIVRRCNGSPLAATALGSLLRTKTSVEEWKAISARSHICTEESGILPILMISYKELPSYMKQCFAFCAVFPRGYRIDVEKLIQLWIANGFIPEYKEYTLETAGKHIFNELASRSFFLDIEEDKTDCEYYSRTTCKIHDLLLDIALSVMEKQSDIATEEPSQIKCLTDFPVFPDTARHLFLAREETDGICLSHEETEGISNEFVEKKFPAIRTIICDSFMGHSLQHLSKHNSLHALKLHTGRESFLPQRKYLRYLRYLDLSGSFIKALPEDISILYNLQMLDLSNCCFLDRLPRQMKYMTSLRHLYTHGCPELKSMPPELGKLTKLQTLTCFVAAVTGPDCSDVAELQHLNLGGRLELCQLENVKEPEAKVANLRNKKDLRELTLRWTSVCDSNVDLRECFEYHDELQVLRIYSYGGRCIGMLRNMVEIHLFHCERLHFLFRCGTSLTFPKLKVLTLEHLLYFERWGEINKRQEEQIIFPLLEQLFIRHCGQLVALPGAPLLGEPITGDYRLIASAFPALKVLALENLESFQRWDAAAEGEHILFPQLETLSVEKCPKLIHLPEAPKLNVLKIEDGKQEIFHFVDKYLSSLTNLILNLECTETTSEAECTSVLPVGCKEKWNQKSPLTVMQLRHCKSFFGAGSLEPWDYFVHLEEFEIDRCDMLVQWPEKVFQSLVSLRTLVIRNCENLTGYAHTPLEPSASGRSQHLPGLESLVLEDCASLVEMFNYPASLKRMNITGCRKLKSIFHKQQGMLELVEESCSEEILPAAVSELSSSPMNHFCPCLEYLSLDGCESLPAVLNLPPSLKSIIIDDCSSIQVLSCQLDVLQKPKDLAEPSTAAAAAREHSLPPCLEYLHILSCDGMLGWILCLPTSLKKLNIQDNSGLTSLEILSGEHPSSLETLFLVSCSTLASLPNEQQAYGSLQHLAITHCPAIKKLPRCLQQQLGSINEKELDARYEVMALKPKTWKEIPRLVCEQWEALRD</sequence>
<dbReference type="PRINTS" id="PR00364">
    <property type="entry name" value="DISEASERSIST"/>
</dbReference>
<dbReference type="Gene3D" id="3.80.10.10">
    <property type="entry name" value="Ribonuclease Inhibitor"/>
    <property type="match status" value="4"/>
</dbReference>
<dbReference type="GO" id="GO:0042742">
    <property type="term" value="P:defense response to bacterium"/>
    <property type="evidence" value="ECO:0007669"/>
    <property type="project" value="UniProtKB-ARBA"/>
</dbReference>
<dbReference type="OrthoDB" id="1534087at2759"/>
<dbReference type="Gramene" id="TraesCS1A02G009600.1">
    <property type="protein sequence ID" value="TraesCS1A02G009600.1"/>
    <property type="gene ID" value="TraesCS1A02G009600"/>
</dbReference>
<evidence type="ECO:0000256" key="1">
    <source>
        <dbReference type="ARBA" id="ARBA00022614"/>
    </source>
</evidence>
<evidence type="ECO:0000259" key="4">
    <source>
        <dbReference type="Pfam" id="PF00931"/>
    </source>
</evidence>
<dbReference type="AlphaFoldDB" id="A0A3B5XSU7"/>
<keyword evidence="2" id="KW-0677">Repeat</keyword>
<evidence type="ECO:0000256" key="2">
    <source>
        <dbReference type="ARBA" id="ARBA00022737"/>
    </source>
</evidence>
<dbReference type="SUPFAM" id="SSF52047">
    <property type="entry name" value="RNI-like"/>
    <property type="match status" value="1"/>
</dbReference>
<protein>
    <submittedName>
        <fullName evidence="7">Uncharacterized protein</fullName>
    </submittedName>
</protein>
<dbReference type="SUPFAM" id="SSF52058">
    <property type="entry name" value="L domain-like"/>
    <property type="match status" value="1"/>
</dbReference>
<dbReference type="Proteomes" id="UP000019116">
    <property type="component" value="Chromosome 1A"/>
</dbReference>
<dbReference type="InterPro" id="IPR032675">
    <property type="entry name" value="LRR_dom_sf"/>
</dbReference>
<dbReference type="InterPro" id="IPR002182">
    <property type="entry name" value="NB-ARC"/>
</dbReference>
<accession>A0A3B5XSU7</accession>
<feature type="domain" description="NB-ARC" evidence="4">
    <location>
        <begin position="1"/>
        <end position="130"/>
    </location>
</feature>
<evidence type="ECO:0000313" key="8">
    <source>
        <dbReference type="Proteomes" id="UP000019116"/>
    </source>
</evidence>
<feature type="domain" description="R13L1/DRL21-like LRR repeat region" evidence="6">
    <location>
        <begin position="501"/>
        <end position="615"/>
    </location>
</feature>
<dbReference type="InterPro" id="IPR042197">
    <property type="entry name" value="Apaf_helical"/>
</dbReference>
<keyword evidence="8" id="KW-1185">Reference proteome</keyword>
<dbReference type="Gramene" id="TraesCS1A03G0026100.1">
    <property type="protein sequence ID" value="TraesCS1A03G0026100.1.CDS"/>
    <property type="gene ID" value="TraesCS1A03G0026100"/>
</dbReference>
<dbReference type="InterPro" id="IPR036388">
    <property type="entry name" value="WH-like_DNA-bd_sf"/>
</dbReference>
<reference evidence="7" key="1">
    <citation type="submission" date="2018-08" db="EMBL/GenBank/DDBJ databases">
        <authorList>
            <person name="Rossello M."/>
        </authorList>
    </citation>
    <scope>NUCLEOTIDE SEQUENCE [LARGE SCALE GENOMIC DNA]</scope>
    <source>
        <strain evidence="7">cv. Chinese Spring</strain>
    </source>
</reference>
<evidence type="ECO:0000259" key="5">
    <source>
        <dbReference type="Pfam" id="PF23559"/>
    </source>
</evidence>
<dbReference type="Pfam" id="PF00931">
    <property type="entry name" value="NB-ARC"/>
    <property type="match status" value="1"/>
</dbReference>
<dbReference type="InterPro" id="IPR056789">
    <property type="entry name" value="LRR_R13L1-DRL21"/>
</dbReference>
<dbReference type="PANTHER" id="PTHR36766">
    <property type="entry name" value="PLANT BROAD-SPECTRUM MILDEW RESISTANCE PROTEIN RPW8"/>
    <property type="match status" value="1"/>
</dbReference>
<dbReference type="InterPro" id="IPR027417">
    <property type="entry name" value="P-loop_NTPase"/>
</dbReference>
<dbReference type="GO" id="GO:0002758">
    <property type="term" value="P:innate immune response-activating signaling pathway"/>
    <property type="evidence" value="ECO:0007669"/>
    <property type="project" value="UniProtKB-ARBA"/>
</dbReference>
<evidence type="ECO:0000256" key="3">
    <source>
        <dbReference type="ARBA" id="ARBA00022821"/>
    </source>
</evidence>